<reference evidence="1 2" key="1">
    <citation type="journal article" date="2014" name="Agronomy (Basel)">
        <title>A Draft Genome Sequence for Ensete ventricosum, the Drought-Tolerant Tree Against Hunger.</title>
        <authorList>
            <person name="Harrison J."/>
            <person name="Moore K.A."/>
            <person name="Paszkiewicz K."/>
            <person name="Jones T."/>
            <person name="Grant M."/>
            <person name="Ambacheew D."/>
            <person name="Muzemil S."/>
            <person name="Studholme D.J."/>
        </authorList>
    </citation>
    <scope>NUCLEOTIDE SEQUENCE [LARGE SCALE GENOMIC DNA]</scope>
</reference>
<protein>
    <submittedName>
        <fullName evidence="1">Uncharacterized protein</fullName>
    </submittedName>
</protein>
<dbReference type="EMBL" id="AMZH03006599">
    <property type="protein sequence ID" value="RRT63429.1"/>
    <property type="molecule type" value="Genomic_DNA"/>
</dbReference>
<name>A0A426ZHH2_ENSVE</name>
<accession>A0A426ZHH2</accession>
<dbReference type="AlphaFoldDB" id="A0A426ZHH2"/>
<gene>
    <name evidence="1" type="ORF">B296_00026794</name>
</gene>
<evidence type="ECO:0000313" key="2">
    <source>
        <dbReference type="Proteomes" id="UP000287651"/>
    </source>
</evidence>
<proteinExistence type="predicted"/>
<comment type="caution">
    <text evidence="1">The sequence shown here is derived from an EMBL/GenBank/DDBJ whole genome shotgun (WGS) entry which is preliminary data.</text>
</comment>
<sequence>MWLGTRLKWIESSPRALEICQDSAREFAGRRSRLAGRLSGVAEMLVKSWKGLEFTEGIGKLVGNTLRDHQRKTVRLATRVPEAAGLTGVQDGIEKVKGITFSSFSTITGGTPKILGNMWQLYCPSRRLYRSYPDFRGAFGDCIVGTGGCTTHIQIF</sequence>
<dbReference type="Proteomes" id="UP000287651">
    <property type="component" value="Unassembled WGS sequence"/>
</dbReference>
<organism evidence="1 2">
    <name type="scientific">Ensete ventricosum</name>
    <name type="common">Abyssinian banana</name>
    <name type="synonym">Musa ensete</name>
    <dbReference type="NCBI Taxonomy" id="4639"/>
    <lineage>
        <taxon>Eukaryota</taxon>
        <taxon>Viridiplantae</taxon>
        <taxon>Streptophyta</taxon>
        <taxon>Embryophyta</taxon>
        <taxon>Tracheophyta</taxon>
        <taxon>Spermatophyta</taxon>
        <taxon>Magnoliopsida</taxon>
        <taxon>Liliopsida</taxon>
        <taxon>Zingiberales</taxon>
        <taxon>Musaceae</taxon>
        <taxon>Ensete</taxon>
    </lineage>
</organism>
<evidence type="ECO:0000313" key="1">
    <source>
        <dbReference type="EMBL" id="RRT63429.1"/>
    </source>
</evidence>